<dbReference type="OrthoDB" id="1144545at2"/>
<evidence type="ECO:0000256" key="1">
    <source>
        <dbReference type="ARBA" id="ARBA00001974"/>
    </source>
</evidence>
<dbReference type="EMBL" id="BJZR01000018">
    <property type="protein sequence ID" value="GEO91688.1"/>
    <property type="molecule type" value="Genomic_DNA"/>
</dbReference>
<proteinExistence type="inferred from homology"/>
<dbReference type="InterPro" id="IPR006091">
    <property type="entry name" value="Acyl-CoA_Oxase/DH_mid-dom"/>
</dbReference>
<dbReference type="EMBL" id="CP013254">
    <property type="protein sequence ID" value="ALU39714.1"/>
    <property type="molecule type" value="Genomic_DNA"/>
</dbReference>
<reference evidence="17 19" key="2">
    <citation type="submission" date="2019-07" db="EMBL/GenBank/DDBJ databases">
        <title>Whole genome shotgun sequence of Kocuria flava NBRC 107626.</title>
        <authorList>
            <person name="Hosoyama A."/>
            <person name="Uohara A."/>
            <person name="Ohji S."/>
            <person name="Ichikawa N."/>
        </authorList>
    </citation>
    <scope>NUCLEOTIDE SEQUENCE [LARGE SCALE GENOMIC DNA]</scope>
    <source>
        <strain evidence="17 19">NBRC 107626</strain>
    </source>
</reference>
<comment type="cofactor">
    <cofactor evidence="1">
        <name>FAD</name>
        <dbReference type="ChEBI" id="CHEBI:57692"/>
    </cofactor>
</comment>
<dbReference type="InterPro" id="IPR055060">
    <property type="entry name" value="ACOX_C_alpha1"/>
</dbReference>
<reference evidence="16 18" key="1">
    <citation type="submission" date="2015-11" db="EMBL/GenBank/DDBJ databases">
        <title>Complete Genome Sequence of Kocuria flava strain HO-9041.</title>
        <authorList>
            <person name="Zhou M."/>
            <person name="Dai J."/>
        </authorList>
    </citation>
    <scope>NUCLEOTIDE SEQUENCE [LARGE SCALE GENOMIC DNA]</scope>
    <source>
        <strain evidence="16 18">HO-9041</strain>
    </source>
</reference>
<dbReference type="GO" id="GO:0003997">
    <property type="term" value="F:acyl-CoA oxidase activity"/>
    <property type="evidence" value="ECO:0007669"/>
    <property type="project" value="UniProtKB-EC"/>
</dbReference>
<dbReference type="Gene3D" id="1.10.540.10">
    <property type="entry name" value="Acyl-CoA dehydrogenase/oxidase, N-terminal domain"/>
    <property type="match status" value="1"/>
</dbReference>
<evidence type="ECO:0000259" key="15">
    <source>
        <dbReference type="Pfam" id="PF22924"/>
    </source>
</evidence>
<feature type="compositionally biased region" description="Basic and acidic residues" evidence="11">
    <location>
        <begin position="775"/>
        <end position="788"/>
    </location>
</feature>
<dbReference type="PIRSF" id="PIRSF000168">
    <property type="entry name" value="Acyl-CoA_oxidase"/>
    <property type="match status" value="1"/>
</dbReference>
<dbReference type="EC" id="1.3.3.6" evidence="4"/>
<dbReference type="FunFam" id="2.40.110.10:FF:000005">
    <property type="entry name" value="Acyl-coenzyme A oxidase"/>
    <property type="match status" value="1"/>
</dbReference>
<dbReference type="InterPro" id="IPR009100">
    <property type="entry name" value="AcylCoA_DH/oxidase_NM_dom_sf"/>
</dbReference>
<dbReference type="STRING" id="446860.AS188_08055"/>
<dbReference type="Gene3D" id="1.20.140.10">
    <property type="entry name" value="Butyryl-CoA Dehydrogenase, subunit A, domain 3"/>
    <property type="match status" value="2"/>
</dbReference>
<keyword evidence="9" id="KW-0443">Lipid metabolism</keyword>
<evidence type="ECO:0000256" key="11">
    <source>
        <dbReference type="SAM" id="MobiDB-lite"/>
    </source>
</evidence>
<protein>
    <recommendedName>
        <fullName evidence="4">acyl-CoA oxidase</fullName>
        <ecNumber evidence="4">1.3.3.6</ecNumber>
    </recommendedName>
</protein>
<keyword evidence="8" id="KW-0560">Oxidoreductase</keyword>
<evidence type="ECO:0000259" key="14">
    <source>
        <dbReference type="Pfam" id="PF02771"/>
    </source>
</evidence>
<dbReference type="Proteomes" id="UP000321155">
    <property type="component" value="Unassembled WGS sequence"/>
</dbReference>
<evidence type="ECO:0000256" key="6">
    <source>
        <dbReference type="ARBA" id="ARBA00022827"/>
    </source>
</evidence>
<keyword evidence="5" id="KW-0285">Flavoprotein</keyword>
<dbReference type="InterPro" id="IPR037069">
    <property type="entry name" value="AcylCoA_DH/ox_N_sf"/>
</dbReference>
<keyword evidence="19" id="KW-1185">Reference proteome</keyword>
<dbReference type="FunFam" id="1.20.140.10:FF:000007">
    <property type="entry name" value="Acyl-coenzyme A oxidase"/>
    <property type="match status" value="1"/>
</dbReference>
<feature type="compositionally biased region" description="Basic and acidic residues" evidence="11">
    <location>
        <begin position="681"/>
        <end position="707"/>
    </location>
</feature>
<keyword evidence="7" id="KW-0276">Fatty acid metabolism</keyword>
<dbReference type="InterPro" id="IPR036250">
    <property type="entry name" value="AcylCo_DH-like_C"/>
</dbReference>
<dbReference type="PANTHER" id="PTHR10909">
    <property type="entry name" value="ELECTRON TRANSPORT OXIDOREDUCTASE"/>
    <property type="match status" value="1"/>
</dbReference>
<evidence type="ECO:0000313" key="18">
    <source>
        <dbReference type="Proteomes" id="UP000057181"/>
    </source>
</evidence>
<feature type="domain" description="Acyl-CoA dehydrogenase/oxidase N-terminal" evidence="14">
    <location>
        <begin position="66"/>
        <end position="140"/>
    </location>
</feature>
<dbReference type="Pfam" id="PF01756">
    <property type="entry name" value="ACOX"/>
    <property type="match status" value="1"/>
</dbReference>
<dbReference type="Gene3D" id="2.40.110.10">
    <property type="entry name" value="Butyryl-CoA Dehydrogenase, subunit A, domain 2"/>
    <property type="match status" value="1"/>
</dbReference>
<dbReference type="Pfam" id="PF22924">
    <property type="entry name" value="ACOX_C_alpha1"/>
    <property type="match status" value="1"/>
</dbReference>
<evidence type="ECO:0000256" key="3">
    <source>
        <dbReference type="ARBA" id="ARBA00006288"/>
    </source>
</evidence>
<evidence type="ECO:0000256" key="4">
    <source>
        <dbReference type="ARBA" id="ARBA00012870"/>
    </source>
</evidence>
<dbReference type="InterPro" id="IPR002655">
    <property type="entry name" value="Acyl-CoA_oxidase_C"/>
</dbReference>
<sequence length="805" mass="87967">MTTTVDRPTGTAQEATAPAAVDVAALGELLLGRWAEVRRQTRAMLLDERLHTQENLSYQENRERVLGQLHLLVEHGAMSRGLPEAYGGQGDPGGNVAGFEELLLGDPSLQIKAGVQWGLFGSAVLNLGTEEHHRRWLPAIRDLRVPGVFAMTEIGHGSDVSSIGTTATYDPAAEEFEIHTPFTAATKDYLGNAARHGRAAVVFARLLTRGVDHGVHAFYVAIRDDDGAFLPGVSGEDDGRKGGLNGVDNGRLRFDRVRVPRTHLLNKYGDVAPDGTYSSPIASPGRRFFTMIGTLVQGRVSLDGAAVVANKAALTIAIRYGSERRQFNASSDVREEVLLDYQEHQRRLLPLLAETYAMDFAHQELLAKYDDVFSGRRDTDEERQDLETLAAALKALSTWSALDTLQTCREACGGAGFMTKNRLTSLRHDLDVYATFEGDNTVLLQLVAKRLLSDWADELKHVDVGVMARYVAGRATEATYHRSGLRKLGQAFRDTGDVRRSVNALREESAQHALLADRVQTMVAEVAENLRPTARLPRAEAAALFNENQHKLIAAARAHAELLQWEAFTRALRRVEDPGTRTVLTWLRDVFGLRLIEKNLAWYLSYGRVSMRRGRSLDEYVDRLLARLRPHALDLVAAFGLEQGHLRAEIATGVEAQRQEEAAAHYRRLRASGDAPVKETAPPREGAEGRRRAGRDAGKDTAKDDARTGGTGAGAPAPGPGEPAAEPAGGPGTGGRRGERRHDRRRARRLELRGLKKTRRRAAAEDAAAQQAPARAEDDRPEEREPARAGDAAGSAPQEARAAGA</sequence>
<comment type="subcellular location">
    <subcellularLocation>
        <location evidence="2">Peroxisome</location>
    </subcellularLocation>
</comment>
<gene>
    <name evidence="16" type="ORF">AS188_08055</name>
    <name evidence="17" type="ORF">KFL01_09940</name>
</gene>
<dbReference type="GO" id="GO:0033540">
    <property type="term" value="P:fatty acid beta-oxidation using acyl-CoA oxidase"/>
    <property type="evidence" value="ECO:0007669"/>
    <property type="project" value="TreeGrafter"/>
</dbReference>
<evidence type="ECO:0000313" key="17">
    <source>
        <dbReference type="EMBL" id="GEO91688.1"/>
    </source>
</evidence>
<dbReference type="InterPro" id="IPR046373">
    <property type="entry name" value="Acyl-CoA_Oxase/DH_mid-dom_sf"/>
</dbReference>
<dbReference type="Pfam" id="PF02770">
    <property type="entry name" value="Acyl-CoA_dh_M"/>
    <property type="match status" value="1"/>
</dbReference>
<dbReference type="AlphaFoldDB" id="A0A0U2XN81"/>
<dbReference type="Proteomes" id="UP000057181">
    <property type="component" value="Chromosome"/>
</dbReference>
<feature type="domain" description="Acyl-CoA oxidase/dehydrogenase middle" evidence="13">
    <location>
        <begin position="149"/>
        <end position="257"/>
    </location>
</feature>
<dbReference type="SUPFAM" id="SSF47203">
    <property type="entry name" value="Acyl-CoA dehydrogenase C-terminal domain-like"/>
    <property type="match status" value="2"/>
</dbReference>
<evidence type="ECO:0000256" key="2">
    <source>
        <dbReference type="ARBA" id="ARBA00004275"/>
    </source>
</evidence>
<keyword evidence="6" id="KW-0274">FAD</keyword>
<feature type="domain" description="Acyl-CoA oxidase C-terminal" evidence="12">
    <location>
        <begin position="517"/>
        <end position="650"/>
    </location>
</feature>
<evidence type="ECO:0000313" key="19">
    <source>
        <dbReference type="Proteomes" id="UP000321155"/>
    </source>
</evidence>
<evidence type="ECO:0000256" key="8">
    <source>
        <dbReference type="ARBA" id="ARBA00023002"/>
    </source>
</evidence>
<dbReference type="Pfam" id="PF02771">
    <property type="entry name" value="Acyl-CoA_dh_N"/>
    <property type="match status" value="1"/>
</dbReference>
<evidence type="ECO:0000256" key="10">
    <source>
        <dbReference type="ARBA" id="ARBA00023140"/>
    </source>
</evidence>
<name>A0A0U2XN81_9MICC</name>
<evidence type="ECO:0000256" key="5">
    <source>
        <dbReference type="ARBA" id="ARBA00022630"/>
    </source>
</evidence>
<evidence type="ECO:0000256" key="9">
    <source>
        <dbReference type="ARBA" id="ARBA00023098"/>
    </source>
</evidence>
<feature type="domain" description="Acyl-CoA oxidase C-alpha1" evidence="15">
    <location>
        <begin position="293"/>
        <end position="452"/>
    </location>
</feature>
<evidence type="ECO:0000259" key="13">
    <source>
        <dbReference type="Pfam" id="PF02770"/>
    </source>
</evidence>
<accession>A0A0U2XN81</accession>
<dbReference type="KEGG" id="kfv:AS188_08055"/>
<dbReference type="GO" id="GO:0005504">
    <property type="term" value="F:fatty acid binding"/>
    <property type="evidence" value="ECO:0007669"/>
    <property type="project" value="TreeGrafter"/>
</dbReference>
<evidence type="ECO:0000259" key="12">
    <source>
        <dbReference type="Pfam" id="PF01756"/>
    </source>
</evidence>
<dbReference type="SUPFAM" id="SSF56645">
    <property type="entry name" value="Acyl-CoA dehydrogenase NM domain-like"/>
    <property type="match status" value="1"/>
</dbReference>
<dbReference type="InterPro" id="IPR013786">
    <property type="entry name" value="AcylCoA_DH/ox_N"/>
</dbReference>
<feature type="compositionally biased region" description="Low complexity" evidence="11">
    <location>
        <begin position="765"/>
        <end position="774"/>
    </location>
</feature>
<evidence type="ECO:0000256" key="7">
    <source>
        <dbReference type="ARBA" id="ARBA00022832"/>
    </source>
</evidence>
<evidence type="ECO:0000313" key="16">
    <source>
        <dbReference type="EMBL" id="ALU39714.1"/>
    </source>
</evidence>
<dbReference type="FunFam" id="1.20.140.10:FF:000010">
    <property type="entry name" value="Acyl-coenzyme A oxidase"/>
    <property type="match status" value="1"/>
</dbReference>
<feature type="region of interest" description="Disordered" evidence="11">
    <location>
        <begin position="661"/>
        <end position="805"/>
    </location>
</feature>
<dbReference type="GO" id="GO:0071949">
    <property type="term" value="F:FAD binding"/>
    <property type="evidence" value="ECO:0007669"/>
    <property type="project" value="InterPro"/>
</dbReference>
<dbReference type="GO" id="GO:0055088">
    <property type="term" value="P:lipid homeostasis"/>
    <property type="evidence" value="ECO:0007669"/>
    <property type="project" value="TreeGrafter"/>
</dbReference>
<organism evidence="16 18">
    <name type="scientific">Kocuria flava</name>
    <dbReference type="NCBI Taxonomy" id="446860"/>
    <lineage>
        <taxon>Bacteria</taxon>
        <taxon>Bacillati</taxon>
        <taxon>Actinomycetota</taxon>
        <taxon>Actinomycetes</taxon>
        <taxon>Micrococcales</taxon>
        <taxon>Micrococcaceae</taxon>
        <taxon>Kocuria</taxon>
    </lineage>
</organism>
<dbReference type="InterPro" id="IPR012258">
    <property type="entry name" value="Acyl-CoA_oxidase"/>
</dbReference>
<keyword evidence="10" id="KW-0576">Peroxisome</keyword>
<comment type="similarity">
    <text evidence="3">Belongs to the acyl-CoA oxidase family.</text>
</comment>